<evidence type="ECO:0000256" key="3">
    <source>
        <dbReference type="ARBA" id="ARBA00022857"/>
    </source>
</evidence>
<dbReference type="InterPro" id="IPR013332">
    <property type="entry name" value="KPR_N"/>
</dbReference>
<keyword evidence="4 8" id="KW-0560">Oxidoreductase</keyword>
<evidence type="ECO:0000259" key="7">
    <source>
        <dbReference type="Pfam" id="PF08546"/>
    </source>
</evidence>
<dbReference type="OMA" id="VEWWTET"/>
<evidence type="ECO:0000256" key="4">
    <source>
        <dbReference type="ARBA" id="ARBA00023002"/>
    </source>
</evidence>
<dbReference type="PANTHER" id="PTHR43765:SF2">
    <property type="entry name" value="2-DEHYDROPANTOATE 2-REDUCTASE"/>
    <property type="match status" value="1"/>
</dbReference>
<feature type="domain" description="Ketopantoate reductase C-terminal" evidence="7">
    <location>
        <begin position="208"/>
        <end position="339"/>
    </location>
</feature>
<dbReference type="EMBL" id="CP000496">
    <property type="protein sequence ID" value="ABN64708.2"/>
    <property type="molecule type" value="Genomic_DNA"/>
</dbReference>
<dbReference type="AlphaFoldDB" id="A3LQL6"/>
<dbReference type="RefSeq" id="XP_001382737.2">
    <property type="nucleotide sequence ID" value="XM_001382700.1"/>
</dbReference>
<feature type="domain" description="Ketopantoate reductase N-terminal" evidence="6">
    <location>
        <begin position="5"/>
        <end position="170"/>
    </location>
</feature>
<dbReference type="InterPro" id="IPR013328">
    <property type="entry name" value="6PGD_dom2"/>
</dbReference>
<dbReference type="GO" id="GO:0005739">
    <property type="term" value="C:mitochondrion"/>
    <property type="evidence" value="ECO:0007669"/>
    <property type="project" value="TreeGrafter"/>
</dbReference>
<dbReference type="InterPro" id="IPR050838">
    <property type="entry name" value="Ketopantoate_reductase"/>
</dbReference>
<dbReference type="HOGENOM" id="CLU_031468_10_2_1"/>
<dbReference type="SUPFAM" id="SSF51735">
    <property type="entry name" value="NAD(P)-binding Rossmann-fold domains"/>
    <property type="match status" value="1"/>
</dbReference>
<dbReference type="InterPro" id="IPR003710">
    <property type="entry name" value="ApbA"/>
</dbReference>
<evidence type="ECO:0000256" key="1">
    <source>
        <dbReference type="ARBA" id="ARBA00007870"/>
    </source>
</evidence>
<gene>
    <name evidence="8" type="primary">PAN5</name>
    <name evidence="8" type="ORF">PICST_54699</name>
</gene>
<dbReference type="Gene3D" id="3.40.50.720">
    <property type="entry name" value="NAD(P)-binding Rossmann-like Domain"/>
    <property type="match status" value="1"/>
</dbReference>
<dbReference type="STRING" id="322104.A3LQL6"/>
<name>A3LQL6_PICST</name>
<dbReference type="FunCoup" id="A3LQL6">
    <property type="interactions" value="143"/>
</dbReference>
<organism evidence="8 9">
    <name type="scientific">Scheffersomyces stipitis (strain ATCC 58785 / CBS 6054 / NBRC 10063 / NRRL Y-11545)</name>
    <name type="common">Yeast</name>
    <name type="synonym">Pichia stipitis</name>
    <dbReference type="NCBI Taxonomy" id="322104"/>
    <lineage>
        <taxon>Eukaryota</taxon>
        <taxon>Fungi</taxon>
        <taxon>Dikarya</taxon>
        <taxon>Ascomycota</taxon>
        <taxon>Saccharomycotina</taxon>
        <taxon>Pichiomycetes</taxon>
        <taxon>Debaryomycetaceae</taxon>
        <taxon>Scheffersomyces</taxon>
    </lineage>
</organism>
<dbReference type="InParanoid" id="A3LQL6"/>
<comment type="similarity">
    <text evidence="1">Belongs to the ketopantoate reductase family.</text>
</comment>
<dbReference type="GeneID" id="4836805"/>
<dbReference type="GO" id="GO:0008677">
    <property type="term" value="F:2-dehydropantoate 2-reductase activity"/>
    <property type="evidence" value="ECO:0007669"/>
    <property type="project" value="UniProtKB-EC"/>
</dbReference>
<dbReference type="InterPro" id="IPR008927">
    <property type="entry name" value="6-PGluconate_DH-like_C_sf"/>
</dbReference>
<dbReference type="OrthoDB" id="73846at2759"/>
<evidence type="ECO:0000259" key="6">
    <source>
        <dbReference type="Pfam" id="PF02558"/>
    </source>
</evidence>
<dbReference type="Pfam" id="PF08546">
    <property type="entry name" value="ApbA_C"/>
    <property type="match status" value="1"/>
</dbReference>
<dbReference type="SUPFAM" id="SSF48179">
    <property type="entry name" value="6-phosphogluconate dehydrogenase C-terminal domain-like"/>
    <property type="match status" value="1"/>
</dbReference>
<dbReference type="PANTHER" id="PTHR43765">
    <property type="entry name" value="2-DEHYDROPANTOATE 2-REDUCTASE-RELATED"/>
    <property type="match status" value="1"/>
</dbReference>
<dbReference type="Proteomes" id="UP000002258">
    <property type="component" value="Chromosome 2"/>
</dbReference>
<accession>A3LQL6</accession>
<dbReference type="eggNOG" id="ENOG502QPT5">
    <property type="taxonomic scope" value="Eukaryota"/>
</dbReference>
<evidence type="ECO:0000313" key="9">
    <source>
        <dbReference type="Proteomes" id="UP000002258"/>
    </source>
</evidence>
<dbReference type="GO" id="GO:0050661">
    <property type="term" value="F:NADP binding"/>
    <property type="evidence" value="ECO:0007669"/>
    <property type="project" value="TreeGrafter"/>
</dbReference>
<protein>
    <recommendedName>
        <fullName evidence="2">2-dehydropantoate 2-reductase</fullName>
        <ecNumber evidence="2">1.1.1.169</ecNumber>
    </recommendedName>
    <alternativeName>
        <fullName evidence="5">Ketopantoate reductase</fullName>
    </alternativeName>
</protein>
<evidence type="ECO:0000256" key="5">
    <source>
        <dbReference type="ARBA" id="ARBA00032024"/>
    </source>
</evidence>
<dbReference type="GO" id="GO:0015940">
    <property type="term" value="P:pantothenate biosynthetic process"/>
    <property type="evidence" value="ECO:0007669"/>
    <property type="project" value="InterPro"/>
</dbReference>
<dbReference type="NCBIfam" id="TIGR00745">
    <property type="entry name" value="apbA_panE"/>
    <property type="match status" value="1"/>
</dbReference>
<dbReference type="InterPro" id="IPR036291">
    <property type="entry name" value="NAD(P)-bd_dom_sf"/>
</dbReference>
<dbReference type="InterPro" id="IPR013752">
    <property type="entry name" value="KPA_reductase"/>
</dbReference>
<dbReference type="KEGG" id="pic:PICST_54699"/>
<dbReference type="Gene3D" id="1.10.1040.10">
    <property type="entry name" value="N-(1-d-carboxylethyl)-l-norvaline Dehydrogenase, domain 2"/>
    <property type="match status" value="1"/>
</dbReference>
<reference evidence="8 9" key="1">
    <citation type="journal article" date="2007" name="Nat. Biotechnol.">
        <title>Genome sequence of the lignocellulose-bioconverting and xylose-fermenting yeast Pichia stipitis.</title>
        <authorList>
            <person name="Jeffries T.W."/>
            <person name="Grigoriev I.V."/>
            <person name="Grimwood J."/>
            <person name="Laplaza J.M."/>
            <person name="Aerts A."/>
            <person name="Salamov A."/>
            <person name="Schmutz J."/>
            <person name="Lindquist E."/>
            <person name="Dehal P."/>
            <person name="Shapiro H."/>
            <person name="Jin Y.S."/>
            <person name="Passoth V."/>
            <person name="Richardson P.M."/>
        </authorList>
    </citation>
    <scope>NUCLEOTIDE SEQUENCE [LARGE SCALE GENOMIC DNA]</scope>
    <source>
        <strain evidence="9">ATCC 58785 / CBS 6054 / NBRC 10063 / NRRL Y-11545</strain>
    </source>
</reference>
<keyword evidence="3" id="KW-0521">NADP</keyword>
<dbReference type="Pfam" id="PF02558">
    <property type="entry name" value="ApbA"/>
    <property type="match status" value="1"/>
</dbReference>
<proteinExistence type="inferred from homology"/>
<sequence length="357" mass="40023">MSQKVYVLGAGSMGCLLSHEISQAFPKQIQPVLLFRNQQRLNQFRNEGSKIKVVRRKDANVVGSEVQLESDRQPPSKDGKKLPIDNLILSTKTHNTIMALDPYVSHLNSNSNILILQNGMGMAQRLTEQFWPVLKDRPRIFQAVSTHGAYKSAPNVIQYAAPGKLSIAYIPSRDEPALTEKIELPEAFKFIVSTESLNAKYMDYEELLLIQMEKLVANACVNPMTAILDCFNGQLLHGTNVIPIFKRIIKEAIDVFETEYPELKRIPLASTVLNRDRLLDSVLAILKSTAQNSSSMREDVRHLAPTEIDWINGYIVYLGKTHRIPTPTNTMMLDLVKSKSSIDIAVEKSAAESVTFT</sequence>
<evidence type="ECO:0000313" key="8">
    <source>
        <dbReference type="EMBL" id="ABN64708.2"/>
    </source>
</evidence>
<dbReference type="EC" id="1.1.1.169" evidence="2"/>
<evidence type="ECO:0000256" key="2">
    <source>
        <dbReference type="ARBA" id="ARBA00013014"/>
    </source>
</evidence>
<keyword evidence="9" id="KW-1185">Reference proteome</keyword>
<dbReference type="PROSITE" id="PS51257">
    <property type="entry name" value="PROKAR_LIPOPROTEIN"/>
    <property type="match status" value="1"/>
</dbReference>